<dbReference type="Proteomes" id="UP000023795">
    <property type="component" value="Unassembled WGS sequence"/>
</dbReference>
<proteinExistence type="predicted"/>
<keyword evidence="1" id="KW-1133">Transmembrane helix</keyword>
<evidence type="ECO:0008006" key="4">
    <source>
        <dbReference type="Google" id="ProtNLM"/>
    </source>
</evidence>
<accession>L2FA19</accession>
<feature type="transmembrane region" description="Helical" evidence="1">
    <location>
        <begin position="147"/>
        <end position="170"/>
    </location>
</feature>
<dbReference type="OrthoDB" id="5295350at2"/>
<organism evidence="2 3">
    <name type="scientific">Moraxella macacae 0408225</name>
    <dbReference type="NCBI Taxonomy" id="1230338"/>
    <lineage>
        <taxon>Bacteria</taxon>
        <taxon>Pseudomonadati</taxon>
        <taxon>Pseudomonadota</taxon>
        <taxon>Gammaproteobacteria</taxon>
        <taxon>Moraxellales</taxon>
        <taxon>Moraxellaceae</taxon>
        <taxon>Moraxella</taxon>
    </lineage>
</organism>
<keyword evidence="1" id="KW-0812">Transmembrane</keyword>
<dbReference type="PATRIC" id="fig|1230338.3.peg.916"/>
<keyword evidence="1" id="KW-0472">Membrane</keyword>
<evidence type="ECO:0000256" key="1">
    <source>
        <dbReference type="SAM" id="Phobius"/>
    </source>
</evidence>
<feature type="transmembrane region" description="Helical" evidence="1">
    <location>
        <begin position="27"/>
        <end position="47"/>
    </location>
</feature>
<dbReference type="STRING" id="1230338.MOMA_04225"/>
<dbReference type="AlphaFoldDB" id="L2FA19"/>
<evidence type="ECO:0000313" key="3">
    <source>
        <dbReference type="Proteomes" id="UP000023795"/>
    </source>
</evidence>
<dbReference type="eggNOG" id="COG1988">
    <property type="taxonomic scope" value="Bacteria"/>
</dbReference>
<name>L2FA19_9GAMM</name>
<reference evidence="2 3" key="1">
    <citation type="journal article" date="2013" name="Genome Announc.">
        <title>Genome Sequence of Moraxella macacae 0408225, a Novel Bacterial Species Isolated from a Cynomolgus Macaque with Epistaxis.</title>
        <authorList>
            <person name="Ladner J.T."/>
            <person name="Whitehouse C.A."/>
            <person name="Koroleva G.I."/>
            <person name="Palacios G.F."/>
        </authorList>
    </citation>
    <scope>NUCLEOTIDE SEQUENCE [LARGE SCALE GENOMIC DNA]</scope>
    <source>
        <strain evidence="2 3">0408225</strain>
    </source>
</reference>
<comment type="caution">
    <text evidence="2">The sequence shown here is derived from an EMBL/GenBank/DDBJ whole genome shotgun (WGS) entry which is preliminary data.</text>
</comment>
<gene>
    <name evidence="2" type="ORF">MOMA_04225</name>
</gene>
<evidence type="ECO:0000313" key="2">
    <source>
        <dbReference type="EMBL" id="ELA09581.1"/>
    </source>
</evidence>
<sequence length="236" mass="26717">MANFNTHITTAFIISSTTSLVLYKAGMLSPLEFFLCAITGTVGGLLPDIDLAHAVPARVGFNLLSILTAFGAVILWIGYLTFVELLAVGLISYSMMRWGVFLLFSSLTRHRGIVHSIPYMGVLSVMLVHVSFYGLKNGVVFSWFLGWFLFFGALIHLLLDEIYSVNVFGLRLKKSFGTAMKFFDTNQKTHYFLLYVILAILLLFAPSYQIFWQTITEPTSWQLLKQNLLPAYMHRY</sequence>
<feature type="transmembrane region" description="Helical" evidence="1">
    <location>
        <begin position="116"/>
        <end position="135"/>
    </location>
</feature>
<feature type="transmembrane region" description="Helical" evidence="1">
    <location>
        <begin position="191"/>
        <end position="211"/>
    </location>
</feature>
<dbReference type="RefSeq" id="WP_009767400.1">
    <property type="nucleotide sequence ID" value="NZ_ANIN01000001.1"/>
</dbReference>
<protein>
    <recommendedName>
        <fullName evidence="4">Membrane-bound metal-dependent hydrolase</fullName>
    </recommendedName>
</protein>
<keyword evidence="3" id="KW-1185">Reference proteome</keyword>
<dbReference type="EMBL" id="ANIN01000001">
    <property type="protein sequence ID" value="ELA09581.1"/>
    <property type="molecule type" value="Genomic_DNA"/>
</dbReference>